<feature type="region of interest" description="Disordered" evidence="2">
    <location>
        <begin position="280"/>
        <end position="317"/>
    </location>
</feature>
<proteinExistence type="predicted"/>
<evidence type="ECO:0000256" key="1">
    <source>
        <dbReference type="SAM" id="Coils"/>
    </source>
</evidence>
<evidence type="ECO:0000313" key="4">
    <source>
        <dbReference type="EMBL" id="KAG5271569.1"/>
    </source>
</evidence>
<keyword evidence="1" id="KW-0175">Coiled coil</keyword>
<dbReference type="PROSITE" id="PS00108">
    <property type="entry name" value="PROTEIN_KINASE_ST"/>
    <property type="match status" value="1"/>
</dbReference>
<dbReference type="Gene3D" id="3.30.200.20">
    <property type="entry name" value="Phosphorylase Kinase, domain 1"/>
    <property type="match status" value="1"/>
</dbReference>
<name>A0AAV6GAK1_9TELE</name>
<dbReference type="GO" id="GO:0004674">
    <property type="term" value="F:protein serine/threonine kinase activity"/>
    <property type="evidence" value="ECO:0007669"/>
    <property type="project" value="TreeGrafter"/>
</dbReference>
<dbReference type="CDD" id="cd00180">
    <property type="entry name" value="PKc"/>
    <property type="match status" value="1"/>
</dbReference>
<evidence type="ECO:0000256" key="2">
    <source>
        <dbReference type="SAM" id="MobiDB-lite"/>
    </source>
</evidence>
<dbReference type="SUPFAM" id="SSF56112">
    <property type="entry name" value="Protein kinase-like (PK-like)"/>
    <property type="match status" value="1"/>
</dbReference>
<dbReference type="InterPro" id="IPR000719">
    <property type="entry name" value="Prot_kinase_dom"/>
</dbReference>
<dbReference type="InterPro" id="IPR008271">
    <property type="entry name" value="Ser/Thr_kinase_AS"/>
</dbReference>
<dbReference type="GO" id="GO:0005634">
    <property type="term" value="C:nucleus"/>
    <property type="evidence" value="ECO:0007669"/>
    <property type="project" value="TreeGrafter"/>
</dbReference>
<dbReference type="Gene3D" id="1.10.510.10">
    <property type="entry name" value="Transferase(Phosphotransferase) domain 1"/>
    <property type="match status" value="1"/>
</dbReference>
<dbReference type="Pfam" id="PF00069">
    <property type="entry name" value="Pkinase"/>
    <property type="match status" value="1"/>
</dbReference>
<sequence length="449" mass="49618">MAQQDTRTLAGGCFGKVYREKYKDQWACIKRVPIGLIRMADLERECKVYRNAQHLNVVKLLGDPWLKESKWNIPLEFITGEELETTIFCSQKSKIKLTSTVRGTIISGMCAGLFHLHSKDIVHQDIKPDNIMVEHETNRPVIIDLGLAKFFKDGKTSAINVGNEAYSAPEILLWQGVRDKRSDVWAMGKVIAELCARVRLPTHAVTPSKIQETLAAHPYSVAVSKMVDSNPDTRIPMALVMADIKRAEGKVREEEARAREAASAHPGLKAGVGLAGVANDKTGLHQRGGLNVPSPAEVRRSPSPVTSRFQPSPQQVKKEVKTAVEVNPGTGARFGGAVGLQPRAPQQTPLPWVVPEKKWSPPVTVIQRNPPKREEIQTLVPVKTEPSDGVTQLLQQMTPFPCNIPKTGRVQHSHYVYDSRSGGGVLETKEVVTENGKITKYEGFKVNME</sequence>
<evidence type="ECO:0000313" key="5">
    <source>
        <dbReference type="Proteomes" id="UP000823561"/>
    </source>
</evidence>
<feature type="domain" description="Protein kinase" evidence="3">
    <location>
        <begin position="3"/>
        <end position="268"/>
    </location>
</feature>
<feature type="compositionally biased region" description="Polar residues" evidence="2">
    <location>
        <begin position="303"/>
        <end position="315"/>
    </location>
</feature>
<accession>A0AAV6GAK1</accession>
<comment type="caution">
    <text evidence="4">The sequence shown here is derived from an EMBL/GenBank/DDBJ whole genome shotgun (WGS) entry which is preliminary data.</text>
</comment>
<keyword evidence="5" id="KW-1185">Reference proteome</keyword>
<dbReference type="PROSITE" id="PS50011">
    <property type="entry name" value="PROTEIN_KINASE_DOM"/>
    <property type="match status" value="1"/>
</dbReference>
<reference evidence="4" key="1">
    <citation type="submission" date="2020-10" db="EMBL/GenBank/DDBJ databases">
        <title>Chromosome-scale genome assembly of the Allis shad, Alosa alosa.</title>
        <authorList>
            <person name="Margot Z."/>
            <person name="Christophe K."/>
            <person name="Cabau C."/>
            <person name="Louis A."/>
            <person name="Berthelot C."/>
            <person name="Parey E."/>
            <person name="Roest Crollius H."/>
            <person name="Montfort J."/>
            <person name="Robinson-Rechavi M."/>
            <person name="Bucao C."/>
            <person name="Bouchez O."/>
            <person name="Gislard M."/>
            <person name="Lluch J."/>
            <person name="Milhes M."/>
            <person name="Lampietro C."/>
            <person name="Lopez Roques C."/>
            <person name="Donnadieu C."/>
            <person name="Braasch I."/>
            <person name="Desvignes T."/>
            <person name="Postlethwait J."/>
            <person name="Bobe J."/>
            <person name="Guiguen Y."/>
        </authorList>
    </citation>
    <scope>NUCLEOTIDE SEQUENCE</scope>
    <source>
        <strain evidence="4">M-15738</strain>
        <tissue evidence="4">Blood</tissue>
    </source>
</reference>
<dbReference type="GO" id="GO:0005524">
    <property type="term" value="F:ATP binding"/>
    <property type="evidence" value="ECO:0007669"/>
    <property type="project" value="InterPro"/>
</dbReference>
<dbReference type="EMBL" id="JADWDJ010000013">
    <property type="protein sequence ID" value="KAG5271569.1"/>
    <property type="molecule type" value="Genomic_DNA"/>
</dbReference>
<dbReference type="Proteomes" id="UP000823561">
    <property type="component" value="Chromosome 13"/>
</dbReference>
<dbReference type="InterPro" id="IPR011009">
    <property type="entry name" value="Kinase-like_dom_sf"/>
</dbReference>
<organism evidence="4 5">
    <name type="scientific">Alosa alosa</name>
    <name type="common">allis shad</name>
    <dbReference type="NCBI Taxonomy" id="278164"/>
    <lineage>
        <taxon>Eukaryota</taxon>
        <taxon>Metazoa</taxon>
        <taxon>Chordata</taxon>
        <taxon>Craniata</taxon>
        <taxon>Vertebrata</taxon>
        <taxon>Euteleostomi</taxon>
        <taxon>Actinopterygii</taxon>
        <taxon>Neopterygii</taxon>
        <taxon>Teleostei</taxon>
        <taxon>Clupei</taxon>
        <taxon>Clupeiformes</taxon>
        <taxon>Clupeoidei</taxon>
        <taxon>Clupeidae</taxon>
        <taxon>Alosa</taxon>
    </lineage>
</organism>
<protein>
    <recommendedName>
        <fullName evidence="3">Protein kinase domain-containing protein</fullName>
    </recommendedName>
</protein>
<gene>
    <name evidence="4" type="ORF">AALO_G00181520</name>
</gene>
<dbReference type="AlphaFoldDB" id="A0AAV6GAK1"/>
<dbReference type="PANTHER" id="PTHR44167">
    <property type="entry name" value="OVARIAN-SPECIFIC SERINE/THREONINE-PROTEIN KINASE LOK-RELATED"/>
    <property type="match status" value="1"/>
</dbReference>
<dbReference type="SMART" id="SM00220">
    <property type="entry name" value="S_TKc"/>
    <property type="match status" value="1"/>
</dbReference>
<dbReference type="PANTHER" id="PTHR44167:SF32">
    <property type="entry name" value="CBL-INTERACTING SERINE_THREONINE-PROTEIN KINASE 25-LIKE"/>
    <property type="match status" value="1"/>
</dbReference>
<feature type="coiled-coil region" evidence="1">
    <location>
        <begin position="237"/>
        <end position="264"/>
    </location>
</feature>
<evidence type="ECO:0000259" key="3">
    <source>
        <dbReference type="PROSITE" id="PS50011"/>
    </source>
</evidence>
<dbReference type="GO" id="GO:0044773">
    <property type="term" value="P:mitotic DNA damage checkpoint signaling"/>
    <property type="evidence" value="ECO:0007669"/>
    <property type="project" value="TreeGrafter"/>
</dbReference>